<accession>A0A9W8YRK9</accession>
<dbReference type="EMBL" id="JAPEVB010000004">
    <property type="protein sequence ID" value="KAJ4389956.1"/>
    <property type="molecule type" value="Genomic_DNA"/>
</dbReference>
<dbReference type="InterPro" id="IPR020835">
    <property type="entry name" value="Catalase_sf"/>
</dbReference>
<dbReference type="AlphaFoldDB" id="A0A9W8YRK9"/>
<evidence type="ECO:0000313" key="1">
    <source>
        <dbReference type="EMBL" id="KAJ4389956.1"/>
    </source>
</evidence>
<evidence type="ECO:0000313" key="2">
    <source>
        <dbReference type="Proteomes" id="UP001140453"/>
    </source>
</evidence>
<keyword evidence="2" id="KW-1185">Reference proteome</keyword>
<dbReference type="Proteomes" id="UP001140453">
    <property type="component" value="Unassembled WGS sequence"/>
</dbReference>
<dbReference type="PANTHER" id="PTHR36195">
    <property type="entry name" value="DOMAIN PROTEIN, PUTATIVE (AFU_ORTHOLOGUE AFUA_5G01990)-RELATED-RELATED"/>
    <property type="match status" value="1"/>
</dbReference>
<dbReference type="GO" id="GO:0004096">
    <property type="term" value="F:catalase activity"/>
    <property type="evidence" value="ECO:0007669"/>
    <property type="project" value="InterPro"/>
</dbReference>
<name>A0A9W8YRK9_9PEZI</name>
<sequence>MEHRPYVKYSHDLEKIPDGEAEDIQAVAKQLNDIQKAQYNVHRHCYSGTHARTQGIVKGKLIVPDDLPQHLKQGELFAKGGEYPLAARFSTEPGDPSLDDREPAPRGLAIKIFNVQGEFFPEGKDFPTQDIEFNSTPALDLATAKVTREIFDLRIENGLSGPKVEDALKKRSDCPLQMGRYQVHNTHLESTNFYSQTAYRFGEYVMKYRLVPSSETQKQLHEEVTDKQKHPNDIMSEWLKDFHKHNEAEWIFQVQLLENVDDQPIEYAGTAWDEEKYPWQTVAKVVFPKQDSFSFAAKTFWEDHLRVDPWHGLKAYQPLGSSNRLRKVVYPVSSALRRKMNAREEVNVKTVSEIPGIEVA</sequence>
<dbReference type="SUPFAM" id="SSF56634">
    <property type="entry name" value="Heme-dependent catalase-like"/>
    <property type="match status" value="1"/>
</dbReference>
<dbReference type="Gene3D" id="2.40.180.10">
    <property type="entry name" value="Catalase core domain"/>
    <property type="match status" value="1"/>
</dbReference>
<dbReference type="PROSITE" id="PS51402">
    <property type="entry name" value="CATALASE_3"/>
    <property type="match status" value="1"/>
</dbReference>
<comment type="caution">
    <text evidence="1">The sequence shown here is derived from an EMBL/GenBank/DDBJ whole genome shotgun (WGS) entry which is preliminary data.</text>
</comment>
<gene>
    <name evidence="1" type="ORF">N0V93_007429</name>
</gene>
<reference evidence="1" key="1">
    <citation type="submission" date="2022-10" db="EMBL/GenBank/DDBJ databases">
        <title>Tapping the CABI collections for fungal endophytes: first genome assemblies for Collariella, Neodidymelliopsis, Ascochyta clinopodiicola, Didymella pomorum, Didymosphaeria variabile, Neocosmospora piperis and Neocucurbitaria cava.</title>
        <authorList>
            <person name="Hill R."/>
        </authorList>
    </citation>
    <scope>NUCLEOTIDE SEQUENCE</scope>
    <source>
        <strain evidence="1">IMI 355082</strain>
    </source>
</reference>
<proteinExistence type="predicted"/>
<dbReference type="GO" id="GO:0020037">
    <property type="term" value="F:heme binding"/>
    <property type="evidence" value="ECO:0007669"/>
    <property type="project" value="InterPro"/>
</dbReference>
<dbReference type="OrthoDB" id="3358373at2759"/>
<dbReference type="InterPro" id="IPR018028">
    <property type="entry name" value="Catalase"/>
</dbReference>
<dbReference type="PANTHER" id="PTHR36195:SF4">
    <property type="entry name" value="DOMAIN PROTEIN, PUTATIVE (AFU_ORTHOLOGUE AFUA_5G01990)-RELATED"/>
    <property type="match status" value="1"/>
</dbReference>
<dbReference type="GO" id="GO:0006979">
    <property type="term" value="P:response to oxidative stress"/>
    <property type="evidence" value="ECO:0007669"/>
    <property type="project" value="InterPro"/>
</dbReference>
<evidence type="ECO:0008006" key="3">
    <source>
        <dbReference type="Google" id="ProtNLM"/>
    </source>
</evidence>
<organism evidence="1 2">
    <name type="scientific">Gnomoniopsis smithogilvyi</name>
    <dbReference type="NCBI Taxonomy" id="1191159"/>
    <lineage>
        <taxon>Eukaryota</taxon>
        <taxon>Fungi</taxon>
        <taxon>Dikarya</taxon>
        <taxon>Ascomycota</taxon>
        <taxon>Pezizomycotina</taxon>
        <taxon>Sordariomycetes</taxon>
        <taxon>Sordariomycetidae</taxon>
        <taxon>Diaporthales</taxon>
        <taxon>Gnomoniaceae</taxon>
        <taxon>Gnomoniopsis</taxon>
    </lineage>
</organism>
<protein>
    <recommendedName>
        <fullName evidence="3">Catalase</fullName>
    </recommendedName>
</protein>